<accession>A0A4Q1HPL3</accession>
<dbReference type="InterPro" id="IPR010839">
    <property type="entry name" value="AtuA_N"/>
</dbReference>
<evidence type="ECO:0000313" key="3">
    <source>
        <dbReference type="Proteomes" id="UP000290849"/>
    </source>
</evidence>
<evidence type="ECO:0000313" key="2">
    <source>
        <dbReference type="EMBL" id="RXN92473.1"/>
    </source>
</evidence>
<proteinExistence type="predicted"/>
<dbReference type="OrthoDB" id="9763456at2"/>
<name>A0A4Q1HPL3_9BURK</name>
<reference evidence="2 3" key="1">
    <citation type="journal article" date="2017" name="Int. J. Syst. Evol. Microbiol.">
        <title>Achromobacter aloeverae sp. nov., isolated from the root of Aloe vera (L.) Burm.f.</title>
        <authorList>
            <person name="Kuncharoen N."/>
            <person name="Muramatsu Y."/>
            <person name="Shibata C."/>
            <person name="Kamakura Y."/>
            <person name="Nakagawa Y."/>
            <person name="Tanasupawat S."/>
        </authorList>
    </citation>
    <scope>NUCLEOTIDE SEQUENCE [LARGE SCALE GENOMIC DNA]</scope>
    <source>
        <strain evidence="2 3">AVA-1</strain>
    </source>
</reference>
<feature type="domain" description="Acyclic terpene utilisation N-terminal" evidence="1">
    <location>
        <begin position="78"/>
        <end position="210"/>
    </location>
</feature>
<comment type="caution">
    <text evidence="2">The sequence shown here is derived from an EMBL/GenBank/DDBJ whole genome shotgun (WGS) entry which is preliminary data.</text>
</comment>
<gene>
    <name evidence="2" type="ORF">C7R54_01570</name>
</gene>
<keyword evidence="3" id="KW-1185">Reference proteome</keyword>
<sequence length="454" mass="49053">MEELKIVALNGCLGYGYEVKSLEAGLALAPAMVGGDAGSTDAGPYYLGSGTALVKREQVRRDLGQALIRARAARVPLVIGSAGMAGGEPNLQWVREILVGIAREEGLHFKLATIHAEINKTRVRDALRDGAITPMDDVPPLTEDAVMGSARIVGQMGTEPFARALAAGADVVLAGRSCDTAIYAALPIARGYDPGLALHMAKIMECGAQCGIPLAPNDSLLGVIRKDHFLVRPLAENRICTPDSVAAHTMYEQGDPLTIHEPEGRVDLSEAEFEQVDRQTVRVHGSKFIPTPRYRIKLEGARLLGYRAFTIAGVRDAAVIQNLDVIADTVRAAVRRNLHKGIADGHFNLEFRYYGRDAVLGDLEPLRHIPPREVGVLIEVVAADQLTANYVLSLARSSFLHCPFEGRKTTAGNLAFPFSPSDTAAGEVYEFSVYHLMDVNDADTSLFSIDYEQV</sequence>
<dbReference type="PANTHER" id="PTHR47708">
    <property type="match status" value="1"/>
</dbReference>
<evidence type="ECO:0000259" key="1">
    <source>
        <dbReference type="Pfam" id="PF07287"/>
    </source>
</evidence>
<organism evidence="2 3">
    <name type="scientific">Achromobacter aloeverae</name>
    <dbReference type="NCBI Taxonomy" id="1750518"/>
    <lineage>
        <taxon>Bacteria</taxon>
        <taxon>Pseudomonadati</taxon>
        <taxon>Pseudomonadota</taxon>
        <taxon>Betaproteobacteria</taxon>
        <taxon>Burkholderiales</taxon>
        <taxon>Alcaligenaceae</taxon>
        <taxon>Achromobacter</taxon>
    </lineage>
</organism>
<dbReference type="AlphaFoldDB" id="A0A4Q1HPL3"/>
<dbReference type="Pfam" id="PF07287">
    <property type="entry name" value="AtuA"/>
    <property type="match status" value="2"/>
</dbReference>
<dbReference type="PANTHER" id="PTHR47708:SF2">
    <property type="entry name" value="SI:CH73-132F6.5"/>
    <property type="match status" value="1"/>
</dbReference>
<dbReference type="RefSeq" id="WP_129148438.1">
    <property type="nucleotide sequence ID" value="NZ_JBHSDO010000016.1"/>
</dbReference>
<dbReference type="Proteomes" id="UP000290849">
    <property type="component" value="Unassembled WGS sequence"/>
</dbReference>
<feature type="domain" description="Acyclic terpene utilisation N-terminal" evidence="1">
    <location>
        <begin position="237"/>
        <end position="389"/>
    </location>
</feature>
<dbReference type="EMBL" id="PYAL01000001">
    <property type="protein sequence ID" value="RXN92473.1"/>
    <property type="molecule type" value="Genomic_DNA"/>
</dbReference>
<protein>
    <recommendedName>
        <fullName evidence="1">Acyclic terpene utilisation N-terminal domain-containing protein</fullName>
    </recommendedName>
</protein>